<evidence type="ECO:0000256" key="1">
    <source>
        <dbReference type="SAM" id="SignalP"/>
    </source>
</evidence>
<organism evidence="2 3">
    <name type="scientific">Collybia nuda</name>
    <dbReference type="NCBI Taxonomy" id="64659"/>
    <lineage>
        <taxon>Eukaryota</taxon>
        <taxon>Fungi</taxon>
        <taxon>Dikarya</taxon>
        <taxon>Basidiomycota</taxon>
        <taxon>Agaricomycotina</taxon>
        <taxon>Agaricomycetes</taxon>
        <taxon>Agaricomycetidae</taxon>
        <taxon>Agaricales</taxon>
        <taxon>Tricholomatineae</taxon>
        <taxon>Clitocybaceae</taxon>
        <taxon>Collybia</taxon>
    </lineage>
</organism>
<sequence length="83" mass="9898">MLFLRHPEWHYFHIHNFLRVWSLIFSIIQGTQGRWPRSSYKFACHGSPNITHQVSKEFRKMGGCDGVVVTINRRRVADYPVRQ</sequence>
<feature type="chain" id="PRO_5040263407" evidence="1">
    <location>
        <begin position="34"/>
        <end position="83"/>
    </location>
</feature>
<feature type="signal peptide" evidence="1">
    <location>
        <begin position="1"/>
        <end position="33"/>
    </location>
</feature>
<evidence type="ECO:0000313" key="3">
    <source>
        <dbReference type="Proteomes" id="UP000807353"/>
    </source>
</evidence>
<evidence type="ECO:0000313" key="2">
    <source>
        <dbReference type="EMBL" id="KAF9464286.1"/>
    </source>
</evidence>
<comment type="caution">
    <text evidence="2">The sequence shown here is derived from an EMBL/GenBank/DDBJ whole genome shotgun (WGS) entry which is preliminary data.</text>
</comment>
<accession>A0A9P6CFM2</accession>
<keyword evidence="1" id="KW-0732">Signal</keyword>
<reference evidence="2" key="1">
    <citation type="submission" date="2020-11" db="EMBL/GenBank/DDBJ databases">
        <authorList>
            <consortium name="DOE Joint Genome Institute"/>
            <person name="Ahrendt S."/>
            <person name="Riley R."/>
            <person name="Andreopoulos W."/>
            <person name="Labutti K."/>
            <person name="Pangilinan J."/>
            <person name="Ruiz-Duenas F.J."/>
            <person name="Barrasa J.M."/>
            <person name="Sanchez-Garcia M."/>
            <person name="Camarero S."/>
            <person name="Miyauchi S."/>
            <person name="Serrano A."/>
            <person name="Linde D."/>
            <person name="Babiker R."/>
            <person name="Drula E."/>
            <person name="Ayuso-Fernandez I."/>
            <person name="Pacheco R."/>
            <person name="Padilla G."/>
            <person name="Ferreira P."/>
            <person name="Barriuso J."/>
            <person name="Kellner H."/>
            <person name="Castanera R."/>
            <person name="Alfaro M."/>
            <person name="Ramirez L."/>
            <person name="Pisabarro A.G."/>
            <person name="Kuo A."/>
            <person name="Tritt A."/>
            <person name="Lipzen A."/>
            <person name="He G."/>
            <person name="Yan M."/>
            <person name="Ng V."/>
            <person name="Cullen D."/>
            <person name="Martin F."/>
            <person name="Rosso M.-N."/>
            <person name="Henrissat B."/>
            <person name="Hibbett D."/>
            <person name="Martinez A.T."/>
            <person name="Grigoriev I.V."/>
        </authorList>
    </citation>
    <scope>NUCLEOTIDE SEQUENCE</scope>
    <source>
        <strain evidence="2">CBS 247.69</strain>
    </source>
</reference>
<keyword evidence="3" id="KW-1185">Reference proteome</keyword>
<proteinExistence type="predicted"/>
<gene>
    <name evidence="2" type="ORF">BDZ94DRAFT_1256761</name>
</gene>
<protein>
    <submittedName>
        <fullName evidence="2">Uncharacterized protein</fullName>
    </submittedName>
</protein>
<dbReference type="Proteomes" id="UP000807353">
    <property type="component" value="Unassembled WGS sequence"/>
</dbReference>
<dbReference type="AlphaFoldDB" id="A0A9P6CFM2"/>
<dbReference type="EMBL" id="MU150255">
    <property type="protein sequence ID" value="KAF9464286.1"/>
    <property type="molecule type" value="Genomic_DNA"/>
</dbReference>
<name>A0A9P6CFM2_9AGAR</name>